<feature type="non-terminal residue" evidence="2">
    <location>
        <position position="1"/>
    </location>
</feature>
<dbReference type="InterPro" id="IPR010730">
    <property type="entry name" value="HET"/>
</dbReference>
<evidence type="ECO:0000259" key="1">
    <source>
        <dbReference type="Pfam" id="PF06985"/>
    </source>
</evidence>
<dbReference type="AlphaFoldDB" id="A0AA39WYY8"/>
<accession>A0AA39WYY8</accession>
<comment type="caution">
    <text evidence="2">The sequence shown here is derived from an EMBL/GenBank/DDBJ whole genome shotgun (WGS) entry which is preliminary data.</text>
</comment>
<protein>
    <submittedName>
        <fullName evidence="2">Heterokaryon incompatibility protein-domain-containing protein</fullName>
    </submittedName>
</protein>
<dbReference type="PANTHER" id="PTHR33112">
    <property type="entry name" value="DOMAIN PROTEIN, PUTATIVE-RELATED"/>
    <property type="match status" value="1"/>
</dbReference>
<reference evidence="2" key="1">
    <citation type="submission" date="2023-06" db="EMBL/GenBank/DDBJ databases">
        <title>Genome-scale phylogeny and comparative genomics of the fungal order Sordariales.</title>
        <authorList>
            <consortium name="Lawrence Berkeley National Laboratory"/>
            <person name="Hensen N."/>
            <person name="Bonometti L."/>
            <person name="Westerberg I."/>
            <person name="Brannstrom I.O."/>
            <person name="Guillou S."/>
            <person name="Cros-Aarteil S."/>
            <person name="Calhoun S."/>
            <person name="Haridas S."/>
            <person name="Kuo A."/>
            <person name="Mondo S."/>
            <person name="Pangilinan J."/>
            <person name="Riley R."/>
            <person name="Labutti K."/>
            <person name="Andreopoulos B."/>
            <person name="Lipzen A."/>
            <person name="Chen C."/>
            <person name="Yanf M."/>
            <person name="Daum C."/>
            <person name="Ng V."/>
            <person name="Clum A."/>
            <person name="Steindorff A."/>
            <person name="Ohm R."/>
            <person name="Martin F."/>
            <person name="Silar P."/>
            <person name="Natvig D."/>
            <person name="Lalanne C."/>
            <person name="Gautier V."/>
            <person name="Ament-Velasquez S.L."/>
            <person name="Kruys A."/>
            <person name="Hutchinson M.I."/>
            <person name="Powell A.J."/>
            <person name="Barry K."/>
            <person name="Miller A.N."/>
            <person name="Grigoriev I.V."/>
            <person name="Debuchy R."/>
            <person name="Gladieux P."/>
            <person name="Thoren M.H."/>
            <person name="Johannesson H."/>
        </authorList>
    </citation>
    <scope>NUCLEOTIDE SEQUENCE</scope>
    <source>
        <strain evidence="2">CBS 606.72</strain>
    </source>
</reference>
<name>A0AA39WYY8_9PEZI</name>
<keyword evidence="3" id="KW-1185">Reference proteome</keyword>
<dbReference type="Pfam" id="PF06985">
    <property type="entry name" value="HET"/>
    <property type="match status" value="1"/>
</dbReference>
<dbReference type="Proteomes" id="UP001175000">
    <property type="component" value="Unassembled WGS sequence"/>
</dbReference>
<evidence type="ECO:0000313" key="3">
    <source>
        <dbReference type="Proteomes" id="UP001175000"/>
    </source>
</evidence>
<proteinExistence type="predicted"/>
<dbReference type="EMBL" id="JAULSU010000003">
    <property type="protein sequence ID" value="KAK0623790.1"/>
    <property type="molecule type" value="Genomic_DNA"/>
</dbReference>
<feature type="domain" description="Heterokaryon incompatibility" evidence="1">
    <location>
        <begin position="51"/>
        <end position="154"/>
    </location>
</feature>
<evidence type="ECO:0000313" key="2">
    <source>
        <dbReference type="EMBL" id="KAK0623790.1"/>
    </source>
</evidence>
<gene>
    <name evidence="2" type="ORF">B0T14DRAFT_409022</name>
</gene>
<feature type="non-terminal residue" evidence="2">
    <location>
        <position position="285"/>
    </location>
</feature>
<organism evidence="2 3">
    <name type="scientific">Immersiella caudata</name>
    <dbReference type="NCBI Taxonomy" id="314043"/>
    <lineage>
        <taxon>Eukaryota</taxon>
        <taxon>Fungi</taxon>
        <taxon>Dikarya</taxon>
        <taxon>Ascomycota</taxon>
        <taxon>Pezizomycotina</taxon>
        <taxon>Sordariomycetes</taxon>
        <taxon>Sordariomycetidae</taxon>
        <taxon>Sordariales</taxon>
        <taxon>Lasiosphaeriaceae</taxon>
        <taxon>Immersiella</taxon>
    </lineage>
</organism>
<sequence length="285" mass="31753">LRTCEETHPECPKNNFTPELPSYVVGVSPDLPGITARLHKPAAGEKAKCLCLIYCWGTKGQLTTTKSTLGVHMEALPVHQLGLIIQDAITTTRRLGFRYLWVDALCITQNNEVHKASEIKSMASIYQNATAVISAAAASASSEGFLAVERHFSANHPLDSRAWALQEHKLANRKFVFSSAELLVECRAAPRYSSRRSLRPSLLSYSSYNWSGNRRWMDLVQMYSSRALTDPEDRLNAFEGIAGEIEIRSGKKVRYGVPQFGCEVFSWFTAVPAQARSARAPSWSW</sequence>
<dbReference type="PANTHER" id="PTHR33112:SF16">
    <property type="entry name" value="HETEROKARYON INCOMPATIBILITY DOMAIN-CONTAINING PROTEIN"/>
    <property type="match status" value="1"/>
</dbReference>